<evidence type="ECO:0000313" key="2">
    <source>
        <dbReference type="EMBL" id="ACN15402.1"/>
    </source>
</evidence>
<keyword evidence="1" id="KW-1133">Transmembrane helix</keyword>
<dbReference type="KEGG" id="dat:HRM2_23070"/>
<keyword evidence="1" id="KW-0812">Transmembrane</keyword>
<evidence type="ECO:0000256" key="1">
    <source>
        <dbReference type="SAM" id="Phobius"/>
    </source>
</evidence>
<evidence type="ECO:0000313" key="3">
    <source>
        <dbReference type="Proteomes" id="UP000000442"/>
    </source>
</evidence>
<dbReference type="AlphaFoldDB" id="C0QER0"/>
<keyword evidence="3" id="KW-1185">Reference proteome</keyword>
<protein>
    <submittedName>
        <fullName evidence="2">Uncharacterized protein</fullName>
    </submittedName>
</protein>
<sequence>MPLVSIRPGLTNCLTPWKSIQMSLMNSLDGLTNNSMNYKGEDRMERRKIQLVWGALLVMAGLGVFYRIPQVMPKVETITLFAQAPGVVKFCFYVLGFLLVYGGGKKIYDNRG</sequence>
<dbReference type="Proteomes" id="UP000000442">
    <property type="component" value="Chromosome"/>
</dbReference>
<feature type="transmembrane region" description="Helical" evidence="1">
    <location>
        <begin position="80"/>
        <end position="101"/>
    </location>
</feature>
<reference evidence="2 3" key="1">
    <citation type="journal article" date="2009" name="Environ. Microbiol.">
        <title>Genome sequence of Desulfobacterium autotrophicum HRM2, a marine sulfate reducer oxidizing organic carbon completely to carbon dioxide.</title>
        <authorList>
            <person name="Strittmatter A.W."/>
            <person name="Liesegang H."/>
            <person name="Rabus R."/>
            <person name="Decker I."/>
            <person name="Amann J."/>
            <person name="Andres S."/>
            <person name="Henne A."/>
            <person name="Fricke W.F."/>
            <person name="Martinez-Arias R."/>
            <person name="Bartels D."/>
            <person name="Goesmann A."/>
            <person name="Krause L."/>
            <person name="Puehler A."/>
            <person name="Klenk H.P."/>
            <person name="Richter M."/>
            <person name="Schuler M."/>
            <person name="Gloeckner F.O."/>
            <person name="Meyerdierks A."/>
            <person name="Gottschalk G."/>
            <person name="Amann R."/>
        </authorList>
    </citation>
    <scope>NUCLEOTIDE SEQUENCE [LARGE SCALE GENOMIC DNA]</scope>
    <source>
        <strain evidence="3">ATCC 43914 / DSM 3382 / HRM2</strain>
    </source>
</reference>
<gene>
    <name evidence="2" type="ordered locus">HRM2_23070</name>
</gene>
<name>C0QER0_DESAH</name>
<proteinExistence type="predicted"/>
<dbReference type="HOGENOM" id="CLU_2141831_0_0_7"/>
<dbReference type="eggNOG" id="ENOG5033CP7">
    <property type="taxonomic scope" value="Bacteria"/>
</dbReference>
<organism evidence="2 3">
    <name type="scientific">Desulforapulum autotrophicum (strain ATCC 43914 / DSM 3382 / VKM B-1955 / HRM2)</name>
    <name type="common">Desulfobacterium autotrophicum</name>
    <dbReference type="NCBI Taxonomy" id="177437"/>
    <lineage>
        <taxon>Bacteria</taxon>
        <taxon>Pseudomonadati</taxon>
        <taxon>Thermodesulfobacteriota</taxon>
        <taxon>Desulfobacteria</taxon>
        <taxon>Desulfobacterales</taxon>
        <taxon>Desulfobacteraceae</taxon>
        <taxon>Desulforapulum</taxon>
    </lineage>
</organism>
<dbReference type="STRING" id="177437.HRM2_23070"/>
<keyword evidence="1" id="KW-0472">Membrane</keyword>
<feature type="transmembrane region" description="Helical" evidence="1">
    <location>
        <begin position="49"/>
        <end position="68"/>
    </location>
</feature>
<dbReference type="EMBL" id="CP001087">
    <property type="protein sequence ID" value="ACN15402.1"/>
    <property type="molecule type" value="Genomic_DNA"/>
</dbReference>
<accession>C0QER0</accession>